<dbReference type="InterPro" id="IPR018378">
    <property type="entry name" value="C-type_lectin_CS"/>
</dbReference>
<evidence type="ECO:0000256" key="5">
    <source>
        <dbReference type="SAM" id="Phobius"/>
    </source>
</evidence>
<keyword evidence="5" id="KW-1133">Transmembrane helix</keyword>
<dbReference type="PROSITE" id="PS00615">
    <property type="entry name" value="C_TYPE_LECTIN_1"/>
    <property type="match status" value="1"/>
</dbReference>
<dbReference type="CDD" id="cd03590">
    <property type="entry name" value="CLECT_DC-SIGN_like"/>
    <property type="match status" value="2"/>
</dbReference>
<evidence type="ECO:0000259" key="6">
    <source>
        <dbReference type="PROSITE" id="PS50041"/>
    </source>
</evidence>
<gene>
    <name evidence="7" type="ORF">Q7C36_001643</name>
</gene>
<name>A0AA88NWC0_TACVA</name>
<dbReference type="AlphaFoldDB" id="A0AA88NWC0"/>
<dbReference type="PANTHER" id="PTHR46490:SF6">
    <property type="entry name" value="ASIALOGLYCOPROTEIN RECEPTOR 1-LIKE-RELATED"/>
    <property type="match status" value="1"/>
</dbReference>
<keyword evidence="8" id="KW-1185">Reference proteome</keyword>
<feature type="coiled-coil region" evidence="4">
    <location>
        <begin position="319"/>
        <end position="353"/>
    </location>
</feature>
<feature type="coiled-coil region" evidence="4">
    <location>
        <begin position="94"/>
        <end position="142"/>
    </location>
</feature>
<evidence type="ECO:0000256" key="4">
    <source>
        <dbReference type="SAM" id="Coils"/>
    </source>
</evidence>
<dbReference type="PROSITE" id="PS50041">
    <property type="entry name" value="C_TYPE_LECTIN_2"/>
    <property type="match status" value="2"/>
</dbReference>
<dbReference type="Proteomes" id="UP001187315">
    <property type="component" value="Unassembled WGS sequence"/>
</dbReference>
<keyword evidence="1" id="KW-0430">Lectin</keyword>
<keyword evidence="5" id="KW-0472">Membrane</keyword>
<evidence type="ECO:0000313" key="8">
    <source>
        <dbReference type="Proteomes" id="UP001187315"/>
    </source>
</evidence>
<dbReference type="InterPro" id="IPR016187">
    <property type="entry name" value="CTDL_fold"/>
</dbReference>
<dbReference type="SUPFAM" id="SSF56436">
    <property type="entry name" value="C-type lectin-like"/>
    <property type="match status" value="2"/>
</dbReference>
<dbReference type="GO" id="GO:0030246">
    <property type="term" value="F:carbohydrate binding"/>
    <property type="evidence" value="ECO:0007669"/>
    <property type="project" value="UniProtKB-KW"/>
</dbReference>
<comment type="caution">
    <text evidence="7">The sequence shown here is derived from an EMBL/GenBank/DDBJ whole genome shotgun (WGS) entry which is preliminary data.</text>
</comment>
<dbReference type="InterPro" id="IPR016186">
    <property type="entry name" value="C-type_lectin-like/link_sf"/>
</dbReference>
<dbReference type="Gene3D" id="1.20.5.400">
    <property type="match status" value="3"/>
</dbReference>
<proteinExistence type="predicted"/>
<dbReference type="PANTHER" id="PTHR46490">
    <property type="entry name" value="C-TYPE LECTIN DOMAIN FAMILY 12 MEMBER A-RELATED"/>
    <property type="match status" value="1"/>
</dbReference>
<keyword evidence="3" id="KW-0325">Glycoprotein</keyword>
<dbReference type="EMBL" id="JAVHJS010000002">
    <property type="protein sequence ID" value="KAK2865587.1"/>
    <property type="molecule type" value="Genomic_DNA"/>
</dbReference>
<evidence type="ECO:0000256" key="3">
    <source>
        <dbReference type="ARBA" id="ARBA00023180"/>
    </source>
</evidence>
<feature type="domain" description="C-type lectin" evidence="6">
    <location>
        <begin position="146"/>
        <end position="242"/>
    </location>
</feature>
<dbReference type="SMART" id="SM00034">
    <property type="entry name" value="CLECT"/>
    <property type="match status" value="2"/>
</dbReference>
<feature type="domain" description="C-type lectin" evidence="6">
    <location>
        <begin position="368"/>
        <end position="483"/>
    </location>
</feature>
<keyword evidence="4" id="KW-0175">Coiled coil</keyword>
<keyword evidence="2" id="KW-1015">Disulfide bond</keyword>
<dbReference type="InterPro" id="IPR033989">
    <property type="entry name" value="CD209-like_CTLD"/>
</dbReference>
<dbReference type="Pfam" id="PF00059">
    <property type="entry name" value="Lectin_C"/>
    <property type="match status" value="2"/>
</dbReference>
<evidence type="ECO:0000256" key="2">
    <source>
        <dbReference type="ARBA" id="ARBA00023157"/>
    </source>
</evidence>
<dbReference type="InterPro" id="IPR052309">
    <property type="entry name" value="C-type_Lectin_Domain_Fam1"/>
</dbReference>
<feature type="transmembrane region" description="Helical" evidence="5">
    <location>
        <begin position="293"/>
        <end position="317"/>
    </location>
</feature>
<reference evidence="7" key="1">
    <citation type="submission" date="2023-08" db="EMBL/GenBank/DDBJ databases">
        <title>Pelteobagrus vachellii genome.</title>
        <authorList>
            <person name="Liu H."/>
        </authorList>
    </citation>
    <scope>NUCLEOTIDE SEQUENCE</scope>
    <source>
        <strain evidence="7">PRFRI_2022a</strain>
        <tissue evidence="7">Muscle</tissue>
    </source>
</reference>
<evidence type="ECO:0000313" key="7">
    <source>
        <dbReference type="EMBL" id="KAK2865587.1"/>
    </source>
</evidence>
<dbReference type="Gene3D" id="3.10.100.10">
    <property type="entry name" value="Mannose-Binding Protein A, subunit A"/>
    <property type="match status" value="2"/>
</dbReference>
<accession>A0AA88NWC0</accession>
<keyword evidence="5" id="KW-0812">Transmembrane</keyword>
<sequence>MEMSEEIYANVEVAADNRADSSDSEQLYEDVNVNENNLQTKRARSFKQSESSGGENKRSRCYKLTAVCLLVLCVLLLTANIVLWIKFNTLDAGNRQLHTRYNTLNKERDQLQTRNNTLTKERDQLQTSYNTLTKERDQLQTRWIYFSSSIYYISNVAKSWPESRQDCTERGAGLVVINNKEEQEFISKSLCSRKAWIGLNDRDTEGVWKWVDDTPLTTRYWGRGEPNGKLYEDCVITVLQIWITEERRMEMSHGILTQSDEDIYMNEDKEKTLWNRNDKEPVKLGGKITKSRCYRVTAVCVVLLCVVLLTTVMVLWAKYNTLNTEINQLQTRYNNLTKERDQLQKENDVLQKISTNMVSLLNEGWRYFNSHVYYISTQKKNWDNSRRDCKRRGADLVIINSKEEQVFIATHLKSNRAWIGLSDTDTEGVWKWVDGSPLTTAYWDEGEPNNDKDHEDCGEIMGHPEEKNWNDRRCSDNELWVCEKSDF</sequence>
<feature type="transmembrane region" description="Helical" evidence="5">
    <location>
        <begin position="64"/>
        <end position="85"/>
    </location>
</feature>
<protein>
    <recommendedName>
        <fullName evidence="6">C-type lectin domain-containing protein</fullName>
    </recommendedName>
</protein>
<evidence type="ECO:0000256" key="1">
    <source>
        <dbReference type="ARBA" id="ARBA00022734"/>
    </source>
</evidence>
<dbReference type="InterPro" id="IPR001304">
    <property type="entry name" value="C-type_lectin-like"/>
</dbReference>
<organism evidence="7 8">
    <name type="scientific">Tachysurus vachellii</name>
    <name type="common">Darkbarbel catfish</name>
    <name type="synonym">Pelteobagrus vachellii</name>
    <dbReference type="NCBI Taxonomy" id="175792"/>
    <lineage>
        <taxon>Eukaryota</taxon>
        <taxon>Metazoa</taxon>
        <taxon>Chordata</taxon>
        <taxon>Craniata</taxon>
        <taxon>Vertebrata</taxon>
        <taxon>Euteleostomi</taxon>
        <taxon>Actinopterygii</taxon>
        <taxon>Neopterygii</taxon>
        <taxon>Teleostei</taxon>
        <taxon>Ostariophysi</taxon>
        <taxon>Siluriformes</taxon>
        <taxon>Bagridae</taxon>
        <taxon>Tachysurus</taxon>
    </lineage>
</organism>